<dbReference type="EMBL" id="CP003985">
    <property type="protein sequence ID" value="AGF77214.1"/>
    <property type="molecule type" value="Genomic_DNA"/>
</dbReference>
<dbReference type="PRINTS" id="PR00139">
    <property type="entry name" value="ASNGLNASE"/>
</dbReference>
<dbReference type="Gene3D" id="3.40.50.1170">
    <property type="entry name" value="L-asparaginase, N-terminal domain"/>
    <property type="match status" value="1"/>
</dbReference>
<reference evidence="4" key="1">
    <citation type="journal article" date="2013" name="Stand. Genomic Sci.">
        <title>Complete genome sequence of Desulfocapsa sulfexigens, a marine deltaproteobacterium specialized in disproportionating inorganic sulfur compounds.</title>
        <authorList>
            <person name="Finster K.W."/>
            <person name="Kjeldsen K.U."/>
            <person name="Kube M."/>
            <person name="Reinhardt R."/>
            <person name="Mussmann M."/>
            <person name="Amann R."/>
            <person name="Schreiber L."/>
        </authorList>
    </citation>
    <scope>NUCLEOTIDE SEQUENCE [LARGE SCALE GENOMIC DNA]</scope>
    <source>
        <strain evidence="4">DSM 10523 / SB164P1</strain>
    </source>
</reference>
<dbReference type="PANTHER" id="PTHR11707:SF28">
    <property type="entry name" value="60 KDA LYSOPHOSPHOLIPASE"/>
    <property type="match status" value="1"/>
</dbReference>
<dbReference type="Proteomes" id="UP000011721">
    <property type="component" value="Chromosome"/>
</dbReference>
<dbReference type="InterPro" id="IPR036152">
    <property type="entry name" value="Asp/glu_Ase-like_sf"/>
</dbReference>
<dbReference type="PROSITE" id="PS51732">
    <property type="entry name" value="ASN_GLN_ASE_3"/>
    <property type="match status" value="1"/>
</dbReference>
<evidence type="ECO:0000313" key="4">
    <source>
        <dbReference type="Proteomes" id="UP000011721"/>
    </source>
</evidence>
<dbReference type="PANTHER" id="PTHR11707">
    <property type="entry name" value="L-ASPARAGINASE"/>
    <property type="match status" value="1"/>
</dbReference>
<dbReference type="InterPro" id="IPR006034">
    <property type="entry name" value="Asparaginase/glutaminase-like"/>
</dbReference>
<dbReference type="STRING" id="1167006.UWK_00633"/>
<feature type="active site" description="O-isoaspartyl threonine intermediate" evidence="1">
    <location>
        <position position="11"/>
    </location>
</feature>
<proteinExistence type="predicted"/>
<dbReference type="RefSeq" id="WP_015402912.1">
    <property type="nucleotide sequence ID" value="NC_020304.1"/>
</dbReference>
<dbReference type="PIRSF" id="PIRSF500176">
    <property type="entry name" value="L_ASNase"/>
    <property type="match status" value="1"/>
</dbReference>
<dbReference type="SUPFAM" id="SSF53774">
    <property type="entry name" value="Glutaminase/Asparaginase"/>
    <property type="match status" value="1"/>
</dbReference>
<dbReference type="KEGG" id="dsf:UWK_00633"/>
<dbReference type="AlphaFoldDB" id="M1NBM8"/>
<organism evidence="3 4">
    <name type="scientific">Desulfocapsa sulfexigens (strain DSM 10523 / SB164P1)</name>
    <dbReference type="NCBI Taxonomy" id="1167006"/>
    <lineage>
        <taxon>Bacteria</taxon>
        <taxon>Pseudomonadati</taxon>
        <taxon>Thermodesulfobacteriota</taxon>
        <taxon>Desulfobulbia</taxon>
        <taxon>Desulfobulbales</taxon>
        <taxon>Desulfocapsaceae</taxon>
        <taxon>Desulfocapsa</taxon>
    </lineage>
</organism>
<dbReference type="PATRIC" id="fig|1167006.5.peg.728"/>
<sequence>MKIIIYTTGGTIDKVYFDQKSEYQVGDPQANGVLERANVVLDYVVESIMKKDSLDFTDEDRELIRRKVESSSFERIVITHGTDTMIATAKVLKGISDKTIVMTGSMYPAQFRDSDAVFNIGCAVTAAQTLGPGVYIAMNGCIFMPDHARKNVEKNRFEEQTDNKAG</sequence>
<keyword evidence="3" id="KW-0808">Transferase</keyword>
<name>M1NBM8_DESSD</name>
<keyword evidence="4" id="KW-1185">Reference proteome</keyword>
<dbReference type="GO" id="GO:0004067">
    <property type="term" value="F:asparaginase activity"/>
    <property type="evidence" value="ECO:0007669"/>
    <property type="project" value="UniProtKB-UniRule"/>
</dbReference>
<dbReference type="eggNOG" id="COG0252">
    <property type="taxonomic scope" value="Bacteria"/>
</dbReference>
<gene>
    <name evidence="3" type="ordered locus">UWK_00633</name>
</gene>
<evidence type="ECO:0000256" key="1">
    <source>
        <dbReference type="PIRSR" id="PIRSR001220-1"/>
    </source>
</evidence>
<protein>
    <submittedName>
        <fullName evidence="3">L-asparaginase/GlutRNAGln amidotransferase subunit D</fullName>
        <ecNumber evidence="3">3.5.1.1</ecNumber>
    </submittedName>
</protein>
<dbReference type="HOGENOM" id="CLU_019134_4_2_7"/>
<dbReference type="PIRSF" id="PIRSF001220">
    <property type="entry name" value="L-ASNase_gatD"/>
    <property type="match status" value="1"/>
</dbReference>
<dbReference type="InterPro" id="IPR037152">
    <property type="entry name" value="L-asparaginase_N_sf"/>
</dbReference>
<dbReference type="OrthoDB" id="9788068at2"/>
<dbReference type="Pfam" id="PF00710">
    <property type="entry name" value="Asparaginase"/>
    <property type="match status" value="1"/>
</dbReference>
<feature type="domain" description="L-asparaginase N-terminal" evidence="2">
    <location>
        <begin position="2"/>
        <end position="152"/>
    </location>
</feature>
<keyword evidence="3" id="KW-0378">Hydrolase</keyword>
<accession>M1NBM8</accession>
<dbReference type="EC" id="3.5.1.1" evidence="3"/>
<evidence type="ECO:0000259" key="2">
    <source>
        <dbReference type="Pfam" id="PF00710"/>
    </source>
</evidence>
<dbReference type="InterPro" id="IPR027474">
    <property type="entry name" value="L-asparaginase_N"/>
</dbReference>
<dbReference type="GO" id="GO:0016740">
    <property type="term" value="F:transferase activity"/>
    <property type="evidence" value="ECO:0007669"/>
    <property type="project" value="UniProtKB-KW"/>
</dbReference>
<evidence type="ECO:0000313" key="3">
    <source>
        <dbReference type="EMBL" id="AGF77214.1"/>
    </source>
</evidence>